<keyword evidence="2" id="KW-1185">Reference proteome</keyword>
<proteinExistence type="predicted"/>
<protein>
    <submittedName>
        <fullName evidence="1">Adenosylcobinamide amidohydrolase</fullName>
    </submittedName>
</protein>
<dbReference type="AlphaFoldDB" id="A0A1W1VCZ7"/>
<dbReference type="PANTHER" id="PTHR35336">
    <property type="entry name" value="ADENOSYLCOBINAMIDE AMIDOHYDROLASE"/>
    <property type="match status" value="1"/>
</dbReference>
<accession>A0A1W1VCZ7</accession>
<dbReference type="Pfam" id="PF01955">
    <property type="entry name" value="CbiZ"/>
    <property type="match status" value="1"/>
</dbReference>
<name>A0A1W1VCZ7_9FIRM</name>
<dbReference type="PANTHER" id="PTHR35336:SF5">
    <property type="entry name" value="ADENOSYLCOBINAMIDE AMIDOHYDROLASE"/>
    <property type="match status" value="1"/>
</dbReference>
<dbReference type="InterPro" id="IPR052209">
    <property type="entry name" value="CbiZ"/>
</dbReference>
<organism evidence="1 2">
    <name type="scientific">Thermanaeromonas toyohensis ToBE</name>
    <dbReference type="NCBI Taxonomy" id="698762"/>
    <lineage>
        <taxon>Bacteria</taxon>
        <taxon>Bacillati</taxon>
        <taxon>Bacillota</taxon>
        <taxon>Clostridia</taxon>
        <taxon>Neomoorellales</taxon>
        <taxon>Neomoorellaceae</taxon>
        <taxon>Thermanaeromonas</taxon>
    </lineage>
</organism>
<dbReference type="RefSeq" id="WP_084663529.1">
    <property type="nucleotide sequence ID" value="NZ_LT838272.1"/>
</dbReference>
<evidence type="ECO:0000313" key="1">
    <source>
        <dbReference type="EMBL" id="SMB91195.1"/>
    </source>
</evidence>
<dbReference type="OrthoDB" id="9767827at2"/>
<dbReference type="GO" id="GO:0016787">
    <property type="term" value="F:hydrolase activity"/>
    <property type="evidence" value="ECO:0007669"/>
    <property type="project" value="UniProtKB-KW"/>
</dbReference>
<sequence>MLPYKIEKDTLIVHFPGPRRVVSTARFNGGYREDLKAIFNHHIPADRHDPSTLPGGSLQGYFDYLVDTLGLSREHTAGLFTAAHMENAAVKTISFRELEVSAIVTAGVDVNGGRAGDPARYYEIDGQWIFTPGTINIILLIEGNLPPPTLVRTLITATEAKAAALQELMAPSRYSRGIATGSGTDQIIAVANPQSPYMFSDAGKHSKLGELIGVAVKEAVKEALEKETGLNPERQCSFLVRLERYGWRAEDFWRQAVREGFNLNRDQYLKCLVQIEKDPALVALAAGLIHLCDEYEWGLLPAETVLEAGYKFIQGYLGGPGDLLLSREKDPVTCLGKWFISLVNKVIGDG</sequence>
<reference evidence="1 2" key="1">
    <citation type="submission" date="2017-04" db="EMBL/GenBank/DDBJ databases">
        <authorList>
            <person name="Afonso C.L."/>
            <person name="Miller P.J."/>
            <person name="Scott M.A."/>
            <person name="Spackman E."/>
            <person name="Goraichik I."/>
            <person name="Dimitrov K.M."/>
            <person name="Suarez D.L."/>
            <person name="Swayne D.E."/>
        </authorList>
    </citation>
    <scope>NUCLEOTIDE SEQUENCE [LARGE SCALE GENOMIC DNA]</scope>
    <source>
        <strain evidence="1 2">ToBE</strain>
    </source>
</reference>
<keyword evidence="1" id="KW-0378">Hydrolase</keyword>
<dbReference type="InterPro" id="IPR002808">
    <property type="entry name" value="AdoCbi_amidolase"/>
</dbReference>
<dbReference type="Proteomes" id="UP000192569">
    <property type="component" value="Chromosome I"/>
</dbReference>
<gene>
    <name evidence="1" type="ORF">SAMN00808754_0400</name>
</gene>
<dbReference type="EMBL" id="LT838272">
    <property type="protein sequence ID" value="SMB91195.1"/>
    <property type="molecule type" value="Genomic_DNA"/>
</dbReference>
<evidence type="ECO:0000313" key="2">
    <source>
        <dbReference type="Proteomes" id="UP000192569"/>
    </source>
</evidence>
<dbReference type="STRING" id="698762.SAMN00808754_0400"/>